<organism evidence="1">
    <name type="scientific">marine sediment metagenome</name>
    <dbReference type="NCBI Taxonomy" id="412755"/>
    <lineage>
        <taxon>unclassified sequences</taxon>
        <taxon>metagenomes</taxon>
        <taxon>ecological metagenomes</taxon>
    </lineage>
</organism>
<gene>
    <name evidence="1" type="ORF">LCGC14_1016910</name>
</gene>
<sequence>MPELATQMYLGDGLYAKFDGYHVWLLANGDGVHTPASDTLALDPGVLTSFQDWIKEGYRDYNSGKTFKEVWEDATPSSG</sequence>
<protein>
    <submittedName>
        <fullName evidence="1">Uncharacterized protein</fullName>
    </submittedName>
</protein>
<proteinExistence type="predicted"/>
<evidence type="ECO:0000313" key="1">
    <source>
        <dbReference type="EMBL" id="KKN12380.1"/>
    </source>
</evidence>
<accession>A0A0F9MYI7</accession>
<dbReference type="AlphaFoldDB" id="A0A0F9MYI7"/>
<reference evidence="1" key="1">
    <citation type="journal article" date="2015" name="Nature">
        <title>Complex archaea that bridge the gap between prokaryotes and eukaryotes.</title>
        <authorList>
            <person name="Spang A."/>
            <person name="Saw J.H."/>
            <person name="Jorgensen S.L."/>
            <person name="Zaremba-Niedzwiedzka K."/>
            <person name="Martijn J."/>
            <person name="Lind A.E."/>
            <person name="van Eijk R."/>
            <person name="Schleper C."/>
            <person name="Guy L."/>
            <person name="Ettema T.J."/>
        </authorList>
    </citation>
    <scope>NUCLEOTIDE SEQUENCE</scope>
</reference>
<name>A0A0F9MYI7_9ZZZZ</name>
<dbReference type="EMBL" id="LAZR01004037">
    <property type="protein sequence ID" value="KKN12380.1"/>
    <property type="molecule type" value="Genomic_DNA"/>
</dbReference>
<comment type="caution">
    <text evidence="1">The sequence shown here is derived from an EMBL/GenBank/DDBJ whole genome shotgun (WGS) entry which is preliminary data.</text>
</comment>